<dbReference type="NCBIfam" id="TIGR03931">
    <property type="entry name" value="T7SS_Rv3446c"/>
    <property type="match status" value="1"/>
</dbReference>
<dbReference type="Pfam" id="PF00012">
    <property type="entry name" value="HSP70"/>
    <property type="match status" value="1"/>
</dbReference>
<dbReference type="PROSITE" id="PS00329">
    <property type="entry name" value="HSP70_2"/>
    <property type="match status" value="1"/>
</dbReference>
<keyword evidence="2 6" id="KW-0547">Nucleotide-binding</keyword>
<dbReference type="AlphaFoldDB" id="A0A1H9RZJ9"/>
<dbReference type="PROSITE" id="PS01036">
    <property type="entry name" value="HSP70_3"/>
    <property type="match status" value="1"/>
</dbReference>
<dbReference type="InterPro" id="IPR013126">
    <property type="entry name" value="Hsp_70_fam"/>
</dbReference>
<reference evidence="10" key="1">
    <citation type="submission" date="2016-10" db="EMBL/GenBank/DDBJ databases">
        <authorList>
            <person name="Varghese N."/>
            <person name="Submissions S."/>
        </authorList>
    </citation>
    <scope>NUCLEOTIDE SEQUENCE [LARGE SCALE GENOMIC DNA]</scope>
    <source>
        <strain evidence="10">DSM 44260</strain>
    </source>
</reference>
<keyword evidence="8" id="KW-0812">Transmembrane</keyword>
<evidence type="ECO:0000256" key="5">
    <source>
        <dbReference type="ARBA" id="ARBA00023186"/>
    </source>
</evidence>
<feature type="compositionally biased region" description="Polar residues" evidence="7">
    <location>
        <begin position="368"/>
        <end position="388"/>
    </location>
</feature>
<keyword evidence="5" id="KW-0143">Chaperone</keyword>
<feature type="transmembrane region" description="Helical" evidence="8">
    <location>
        <begin position="410"/>
        <end position="432"/>
    </location>
</feature>
<dbReference type="PANTHER" id="PTHR19375">
    <property type="entry name" value="HEAT SHOCK PROTEIN 70KDA"/>
    <property type="match status" value="1"/>
</dbReference>
<evidence type="ECO:0000313" key="10">
    <source>
        <dbReference type="Proteomes" id="UP000199051"/>
    </source>
</evidence>
<evidence type="ECO:0000256" key="6">
    <source>
        <dbReference type="RuleBase" id="RU003322"/>
    </source>
</evidence>
<comment type="similarity">
    <text evidence="1 6">Belongs to the heat shock protein 70 family.</text>
</comment>
<keyword evidence="8" id="KW-0472">Membrane</keyword>
<dbReference type="Gene3D" id="3.30.420.40">
    <property type="match status" value="2"/>
</dbReference>
<dbReference type="InterPro" id="IPR023840">
    <property type="entry name" value="T7SS_Rv3446c"/>
</dbReference>
<evidence type="ECO:0000313" key="9">
    <source>
        <dbReference type="EMBL" id="SER78226.1"/>
    </source>
</evidence>
<dbReference type="RefSeq" id="WP_092777726.1">
    <property type="nucleotide sequence ID" value="NZ_FOGI01000005.1"/>
</dbReference>
<dbReference type="GO" id="GO:0140662">
    <property type="term" value="F:ATP-dependent protein folding chaperone"/>
    <property type="evidence" value="ECO:0007669"/>
    <property type="project" value="InterPro"/>
</dbReference>
<dbReference type="PRINTS" id="PR00301">
    <property type="entry name" value="HEATSHOCK70"/>
</dbReference>
<dbReference type="SUPFAM" id="SSF53067">
    <property type="entry name" value="Actin-like ATPase domain"/>
    <property type="match status" value="2"/>
</dbReference>
<evidence type="ECO:0000256" key="3">
    <source>
        <dbReference type="ARBA" id="ARBA00022840"/>
    </source>
</evidence>
<evidence type="ECO:0000256" key="4">
    <source>
        <dbReference type="ARBA" id="ARBA00023016"/>
    </source>
</evidence>
<keyword evidence="10" id="KW-1185">Reference proteome</keyword>
<feature type="region of interest" description="Disordered" evidence="7">
    <location>
        <begin position="358"/>
        <end position="404"/>
    </location>
</feature>
<evidence type="ECO:0000256" key="2">
    <source>
        <dbReference type="ARBA" id="ARBA00022741"/>
    </source>
</evidence>
<dbReference type="Gene3D" id="3.90.640.10">
    <property type="entry name" value="Actin, Chain A, domain 4"/>
    <property type="match status" value="1"/>
</dbReference>
<keyword evidence="3 6" id="KW-0067">ATP-binding</keyword>
<evidence type="ECO:0000256" key="7">
    <source>
        <dbReference type="SAM" id="MobiDB-lite"/>
    </source>
</evidence>
<dbReference type="GO" id="GO:0005524">
    <property type="term" value="F:ATP binding"/>
    <property type="evidence" value="ECO:0007669"/>
    <property type="project" value="UniProtKB-KW"/>
</dbReference>
<keyword evidence="8" id="KW-1133">Transmembrane helix</keyword>
<evidence type="ECO:0000256" key="8">
    <source>
        <dbReference type="SAM" id="Phobius"/>
    </source>
</evidence>
<sequence>MLRVAVDFGTSSTCVAISFQGREPQVVVVDGQPLLSSAVYAGTDGTLFVGQEAERQAALDPSRFEPHPKRRVDEAELLLGDRVIPVVQVFRAVLGRAVAEARRVAGGVPVDQLVLTHPADWGGVRTQVLRQAAAGLGNRILLVPEPVAAAVFHSASFPGPGRILAVLDLGGGTVDVSVVRTEPNTTLFTVLATKGNPSFGGADIDQSLLEHLGRVAGHPEEWDSLMRGRDLLDRRRRRVLQQDVRGAKETLSRHPYTDVPLPSPFPDAHITRDDLERLIAEPIGAAVDLTLAAVRDAGITPAQLSGIFLVGGSSRIPLVARLVAERTGVVPVTLDQPETVVARGALRAVAPDVTHTGLLTGPQPLSGLHSTGQHSTGQHSTSHQNTGPQPIFPPANFPATPTKPRRKTGLYTGIGLLLLALVGGGIGLRVALDQDDPAATTIDRYDYTFALPDGWTQTGGSPGIMRTEIKPTGAEQGNDLVLVQERELAFDSGTDQQRALERLREDYAKRAPDVSEYEEGASFGGRTVVHYREQLTKQGATVDWYVILEGKYQVSIGCQYTEAGRVPVRQACETVVRSTVVRRGK</sequence>
<gene>
    <name evidence="9" type="ORF">SAMN04487818_105198</name>
</gene>
<dbReference type="EMBL" id="FOGI01000005">
    <property type="protein sequence ID" value="SER78226.1"/>
    <property type="molecule type" value="Genomic_DNA"/>
</dbReference>
<keyword evidence="4" id="KW-0346">Stress response</keyword>
<organism evidence="9 10">
    <name type="scientific">Actinokineospora terrae</name>
    <dbReference type="NCBI Taxonomy" id="155974"/>
    <lineage>
        <taxon>Bacteria</taxon>
        <taxon>Bacillati</taxon>
        <taxon>Actinomycetota</taxon>
        <taxon>Actinomycetes</taxon>
        <taxon>Pseudonocardiales</taxon>
        <taxon>Pseudonocardiaceae</taxon>
        <taxon>Actinokineospora</taxon>
    </lineage>
</organism>
<dbReference type="Proteomes" id="UP000199051">
    <property type="component" value="Unassembled WGS sequence"/>
</dbReference>
<dbReference type="InterPro" id="IPR043129">
    <property type="entry name" value="ATPase_NBD"/>
</dbReference>
<dbReference type="InterPro" id="IPR018181">
    <property type="entry name" value="Heat_shock_70_CS"/>
</dbReference>
<protein>
    <submittedName>
        <fullName evidence="9">Type VII secretion-associated protein, Rv3446c family, C-terminal domain-containing protein</fullName>
    </submittedName>
</protein>
<proteinExistence type="inferred from homology"/>
<name>A0A1H9RZJ9_9PSEU</name>
<dbReference type="STRING" id="155974.SAMN04487818_105198"/>
<accession>A0A1H9RZJ9</accession>
<evidence type="ECO:0000256" key="1">
    <source>
        <dbReference type="ARBA" id="ARBA00007381"/>
    </source>
</evidence>